<gene>
    <name evidence="14" type="ORF">IEQ34_012129</name>
</gene>
<dbReference type="PANTHER" id="PTHR43874">
    <property type="entry name" value="TWO-COMPONENT RESPONSE REGULATOR"/>
    <property type="match status" value="1"/>
</dbReference>
<feature type="region of interest" description="Disordered" evidence="12">
    <location>
        <begin position="199"/>
        <end position="251"/>
    </location>
</feature>
<keyword evidence="7" id="KW-0238">DNA-binding</keyword>
<organism evidence="14 15">
    <name type="scientific">Dendrobium chrysotoxum</name>
    <name type="common">Orchid</name>
    <dbReference type="NCBI Taxonomy" id="161865"/>
    <lineage>
        <taxon>Eukaryota</taxon>
        <taxon>Viridiplantae</taxon>
        <taxon>Streptophyta</taxon>
        <taxon>Embryophyta</taxon>
        <taxon>Tracheophyta</taxon>
        <taxon>Spermatophyta</taxon>
        <taxon>Magnoliopsida</taxon>
        <taxon>Liliopsida</taxon>
        <taxon>Asparagales</taxon>
        <taxon>Orchidaceae</taxon>
        <taxon>Epidendroideae</taxon>
        <taxon>Malaxideae</taxon>
        <taxon>Dendrobiinae</taxon>
        <taxon>Dendrobium</taxon>
    </lineage>
</organism>
<comment type="subcellular location">
    <subcellularLocation>
        <location evidence="1">Nucleus</location>
    </subcellularLocation>
</comment>
<keyword evidence="15" id="KW-1185">Reference proteome</keyword>
<evidence type="ECO:0000256" key="1">
    <source>
        <dbReference type="ARBA" id="ARBA00004123"/>
    </source>
</evidence>
<evidence type="ECO:0000259" key="13">
    <source>
        <dbReference type="PROSITE" id="PS50110"/>
    </source>
</evidence>
<feature type="modified residue" description="4-aspartylphosphate" evidence="11">
    <location>
        <position position="111"/>
    </location>
</feature>
<dbReference type="CDD" id="cd17584">
    <property type="entry name" value="REC_typeB_ARR-like"/>
    <property type="match status" value="1"/>
</dbReference>
<name>A0AAV7GC17_DENCH</name>
<keyword evidence="9" id="KW-0804">Transcription</keyword>
<reference evidence="14 15" key="1">
    <citation type="journal article" date="2021" name="Hortic Res">
        <title>Chromosome-scale assembly of the Dendrobium chrysotoxum genome enhances the understanding of orchid evolution.</title>
        <authorList>
            <person name="Zhang Y."/>
            <person name="Zhang G.Q."/>
            <person name="Zhang D."/>
            <person name="Liu X.D."/>
            <person name="Xu X.Y."/>
            <person name="Sun W.H."/>
            <person name="Yu X."/>
            <person name="Zhu X."/>
            <person name="Wang Z.W."/>
            <person name="Zhao X."/>
            <person name="Zhong W.Y."/>
            <person name="Chen H."/>
            <person name="Yin W.L."/>
            <person name="Huang T."/>
            <person name="Niu S.C."/>
            <person name="Liu Z.J."/>
        </authorList>
    </citation>
    <scope>NUCLEOTIDE SEQUENCE [LARGE SCALE GENOMIC DNA]</scope>
    <source>
        <strain evidence="14">Lindl</strain>
    </source>
</reference>
<dbReference type="Pfam" id="PF00072">
    <property type="entry name" value="Response_reg"/>
    <property type="match status" value="1"/>
</dbReference>
<accession>A0AAV7GC17</accession>
<evidence type="ECO:0000256" key="2">
    <source>
        <dbReference type="ARBA" id="ARBA00006015"/>
    </source>
</evidence>
<protein>
    <recommendedName>
        <fullName evidence="13">Response regulatory domain-containing protein</fullName>
    </recommendedName>
</protein>
<dbReference type="Proteomes" id="UP000775213">
    <property type="component" value="Unassembled WGS sequence"/>
</dbReference>
<dbReference type="InterPro" id="IPR006447">
    <property type="entry name" value="Myb_dom_plants"/>
</dbReference>
<evidence type="ECO:0000256" key="10">
    <source>
        <dbReference type="ARBA" id="ARBA00023242"/>
    </source>
</evidence>
<dbReference type="GO" id="GO:0003700">
    <property type="term" value="F:DNA-binding transcription factor activity"/>
    <property type="evidence" value="ECO:0007669"/>
    <property type="project" value="InterPro"/>
</dbReference>
<dbReference type="InterPro" id="IPR009057">
    <property type="entry name" value="Homeodomain-like_sf"/>
</dbReference>
<evidence type="ECO:0000256" key="12">
    <source>
        <dbReference type="SAM" id="MobiDB-lite"/>
    </source>
</evidence>
<keyword evidence="8" id="KW-0010">Activator</keyword>
<dbReference type="FunFam" id="3.40.50.2300:FF:000132">
    <property type="entry name" value="Two-component response regulator"/>
    <property type="match status" value="1"/>
</dbReference>
<feature type="compositionally biased region" description="Basic and acidic residues" evidence="12">
    <location>
        <begin position="237"/>
        <end position="247"/>
    </location>
</feature>
<evidence type="ECO:0000256" key="5">
    <source>
        <dbReference type="ARBA" id="ARBA00023012"/>
    </source>
</evidence>
<evidence type="ECO:0000256" key="8">
    <source>
        <dbReference type="ARBA" id="ARBA00023159"/>
    </source>
</evidence>
<evidence type="ECO:0000256" key="6">
    <source>
        <dbReference type="ARBA" id="ARBA00023015"/>
    </source>
</evidence>
<keyword evidence="5" id="KW-0902">Two-component regulatory system</keyword>
<dbReference type="GO" id="GO:0003677">
    <property type="term" value="F:DNA binding"/>
    <property type="evidence" value="ECO:0007669"/>
    <property type="project" value="UniProtKB-KW"/>
</dbReference>
<dbReference type="InterPro" id="IPR001789">
    <property type="entry name" value="Sig_transdc_resp-reg_receiver"/>
</dbReference>
<feature type="domain" description="Response regulatory" evidence="13">
    <location>
        <begin position="60"/>
        <end position="175"/>
    </location>
</feature>
<dbReference type="SMART" id="SM00448">
    <property type="entry name" value="REC"/>
    <property type="match status" value="1"/>
</dbReference>
<keyword evidence="3 11" id="KW-0597">Phosphoprotein</keyword>
<comment type="similarity">
    <text evidence="2">Belongs to the ARR family. Type-B subfamily.</text>
</comment>
<comment type="caution">
    <text evidence="14">The sequence shown here is derived from an EMBL/GenBank/DDBJ whole genome shotgun (WGS) entry which is preliminary data.</text>
</comment>
<feature type="compositionally biased region" description="Polar residues" evidence="12">
    <location>
        <begin position="199"/>
        <end position="209"/>
    </location>
</feature>
<dbReference type="PANTHER" id="PTHR43874:SF205">
    <property type="entry name" value="TWO-COMPONENT RESPONSE REGULATOR ORR23"/>
    <property type="match status" value="1"/>
</dbReference>
<keyword evidence="4" id="KW-0932">Cytokinin signaling pathway</keyword>
<dbReference type="Gene3D" id="1.10.10.60">
    <property type="entry name" value="Homeodomain-like"/>
    <property type="match status" value="1"/>
</dbReference>
<keyword evidence="6" id="KW-0805">Transcription regulation</keyword>
<dbReference type="Gene3D" id="3.40.50.2300">
    <property type="match status" value="1"/>
</dbReference>
<evidence type="ECO:0000256" key="4">
    <source>
        <dbReference type="ARBA" id="ARBA00022864"/>
    </source>
</evidence>
<dbReference type="SUPFAM" id="SSF52172">
    <property type="entry name" value="CheY-like"/>
    <property type="match status" value="1"/>
</dbReference>
<evidence type="ECO:0000313" key="15">
    <source>
        <dbReference type="Proteomes" id="UP000775213"/>
    </source>
</evidence>
<evidence type="ECO:0000256" key="9">
    <source>
        <dbReference type="ARBA" id="ARBA00023163"/>
    </source>
</evidence>
<dbReference type="EMBL" id="JAGFBR010000011">
    <property type="protein sequence ID" value="KAH0459315.1"/>
    <property type="molecule type" value="Genomic_DNA"/>
</dbReference>
<dbReference type="InterPro" id="IPR045279">
    <property type="entry name" value="ARR-like"/>
</dbReference>
<proteinExistence type="inferred from homology"/>
<dbReference type="GO" id="GO:0005634">
    <property type="term" value="C:nucleus"/>
    <property type="evidence" value="ECO:0007669"/>
    <property type="project" value="UniProtKB-SubCell"/>
</dbReference>
<evidence type="ECO:0000256" key="3">
    <source>
        <dbReference type="ARBA" id="ARBA00022553"/>
    </source>
</evidence>
<dbReference type="AlphaFoldDB" id="A0AAV7GC17"/>
<dbReference type="SUPFAM" id="SSF46689">
    <property type="entry name" value="Homeodomain-like"/>
    <property type="match status" value="1"/>
</dbReference>
<dbReference type="GO" id="GO:0000160">
    <property type="term" value="P:phosphorelay signal transduction system"/>
    <property type="evidence" value="ECO:0007669"/>
    <property type="project" value="UniProtKB-KW"/>
</dbReference>
<dbReference type="PIRSF" id="PIRSF036392">
    <property type="entry name" value="RR_ARR_type-B"/>
    <property type="match status" value="1"/>
</dbReference>
<dbReference type="InterPro" id="IPR017053">
    <property type="entry name" value="Response_reg_B-typ_pln"/>
</dbReference>
<dbReference type="FunFam" id="1.10.10.60:FF:000007">
    <property type="entry name" value="Two-component response regulator"/>
    <property type="match status" value="1"/>
</dbReference>
<dbReference type="NCBIfam" id="TIGR01557">
    <property type="entry name" value="myb_SHAQKYF"/>
    <property type="match status" value="1"/>
</dbReference>
<sequence length="731" mass="81225">MVFCFNSKPWEEKRVTWRICSSRLSWLPRPKVLVKMTVEEKRGIMGREEGPGENFPVGMRVLAVDDDPICLKVLETLLIRCQYNVTTTNQAIKALNMLRENKDKFDLVISDVHMPDMDGFKLLELVGLEMDLPVIMLSANGETKAVMKGITHGACDYLLKPVRIEELKNIWQHVVRRRKFDRKERRSLDNGEDCEKLQAANSEGTQATDANGPVNDSGKVNRKRKEQNDEDEDDYEEATHESEDPSSQKKPRVVWSVELHRKFVAAVNQLGVDKAVPKRILDIMNVDKLTRENKYRLYLKRLSAVASQHANMAAALGGRDTSYLHMGSFNGFGNFHGLTPFQPSGVSNRTNPKLLGLPGLAPGMVQIGQTRNNTNIPMNDLSKFQHTAVPVNQHEKLFQGIPTSLELDHLQQKQTGINELNNHLQGVFSAASNSNLICATNKSLLLQGHQQQTQLRGIGNQPPVAIRSTGVDRLEMSSVVSAHVPDLSKCSETWQNTPSLNVYGVNSLSIGVPYNDDSMISSNMGTSLTSTVAQLHGNPLNMSSNNLLVTTQDSLIRHDIQCQASSLGGTTLLMSSGIADPKFLSFRSSGNVEQKSNDPKQQNALGPNIAFSSSCNSTLSNQTLLNNVAESQRLKNRIYNKKIDTIMINQPSFDTAFITQYAKTDKSHCDNRLTFCEDNMFGASKMQGDFVSNNCNFDDLMNSTIKPERDDIGFVVDGELGSDLFSLSTCL</sequence>
<dbReference type="GO" id="GO:0009736">
    <property type="term" value="P:cytokinin-activated signaling pathway"/>
    <property type="evidence" value="ECO:0007669"/>
    <property type="project" value="UniProtKB-KW"/>
</dbReference>
<evidence type="ECO:0000256" key="7">
    <source>
        <dbReference type="ARBA" id="ARBA00023125"/>
    </source>
</evidence>
<evidence type="ECO:0000256" key="11">
    <source>
        <dbReference type="PROSITE-ProRule" id="PRU00169"/>
    </source>
</evidence>
<dbReference type="PROSITE" id="PS50110">
    <property type="entry name" value="RESPONSE_REGULATORY"/>
    <property type="match status" value="1"/>
</dbReference>
<dbReference type="InterPro" id="IPR011006">
    <property type="entry name" value="CheY-like_superfamily"/>
</dbReference>
<keyword evidence="10" id="KW-0539">Nucleus</keyword>
<evidence type="ECO:0000313" key="14">
    <source>
        <dbReference type="EMBL" id="KAH0459315.1"/>
    </source>
</evidence>